<dbReference type="SMART" id="SM00256">
    <property type="entry name" value="FBOX"/>
    <property type="match status" value="1"/>
</dbReference>
<dbReference type="Gene3D" id="1.20.1280.50">
    <property type="match status" value="1"/>
</dbReference>
<evidence type="ECO:0000259" key="1">
    <source>
        <dbReference type="PROSITE" id="PS50181"/>
    </source>
</evidence>
<reference evidence="2 3" key="1">
    <citation type="journal article" date="2018" name="Proc. Natl. Acad. Sci. U.S.A.">
        <title>Draft genome sequence of Camellia sinensis var. sinensis provides insights into the evolution of the tea genome and tea quality.</title>
        <authorList>
            <person name="Wei C."/>
            <person name="Yang H."/>
            <person name="Wang S."/>
            <person name="Zhao J."/>
            <person name="Liu C."/>
            <person name="Gao L."/>
            <person name="Xia E."/>
            <person name="Lu Y."/>
            <person name="Tai Y."/>
            <person name="She G."/>
            <person name="Sun J."/>
            <person name="Cao H."/>
            <person name="Tong W."/>
            <person name="Gao Q."/>
            <person name="Li Y."/>
            <person name="Deng W."/>
            <person name="Jiang X."/>
            <person name="Wang W."/>
            <person name="Chen Q."/>
            <person name="Zhang S."/>
            <person name="Li H."/>
            <person name="Wu J."/>
            <person name="Wang P."/>
            <person name="Li P."/>
            <person name="Shi C."/>
            <person name="Zheng F."/>
            <person name="Jian J."/>
            <person name="Huang B."/>
            <person name="Shan D."/>
            <person name="Shi M."/>
            <person name="Fang C."/>
            <person name="Yue Y."/>
            <person name="Li F."/>
            <person name="Li D."/>
            <person name="Wei S."/>
            <person name="Han B."/>
            <person name="Jiang C."/>
            <person name="Yin Y."/>
            <person name="Xia T."/>
            <person name="Zhang Z."/>
            <person name="Bennetzen J.L."/>
            <person name="Zhao S."/>
            <person name="Wan X."/>
        </authorList>
    </citation>
    <scope>NUCLEOTIDE SEQUENCE [LARGE SCALE GENOMIC DNA]</scope>
    <source>
        <strain evidence="3">cv. Shuchazao</strain>
        <tissue evidence="2">Leaf</tissue>
    </source>
</reference>
<dbReference type="AlphaFoldDB" id="A0A4S4DF16"/>
<dbReference type="PANTHER" id="PTHR31672">
    <property type="entry name" value="BNACNNG10540D PROTEIN"/>
    <property type="match status" value="1"/>
</dbReference>
<feature type="domain" description="F-box" evidence="1">
    <location>
        <begin position="1"/>
        <end position="49"/>
    </location>
</feature>
<keyword evidence="3" id="KW-1185">Reference proteome</keyword>
<evidence type="ECO:0000313" key="3">
    <source>
        <dbReference type="Proteomes" id="UP000306102"/>
    </source>
</evidence>
<dbReference type="InterPro" id="IPR017451">
    <property type="entry name" value="F-box-assoc_interact_dom"/>
</dbReference>
<dbReference type="InterPro" id="IPR050796">
    <property type="entry name" value="SCF_F-box_component"/>
</dbReference>
<dbReference type="Pfam" id="PF07734">
    <property type="entry name" value="FBA_1"/>
    <property type="match status" value="1"/>
</dbReference>
<dbReference type="InterPro" id="IPR001810">
    <property type="entry name" value="F-box_dom"/>
</dbReference>
<dbReference type="NCBIfam" id="TIGR01640">
    <property type="entry name" value="F_box_assoc_1"/>
    <property type="match status" value="1"/>
</dbReference>
<dbReference type="InterPro" id="IPR036047">
    <property type="entry name" value="F-box-like_dom_sf"/>
</dbReference>
<sequence length="402" mass="46292">MPDNLPEELLIEILIRLPIYTVVQFRCVSKSWCSLITSPNFINTYLNRTIFVSVSNNTHSLLMRHLADIKIYHQDHYTIHWSNNDDPLDSHHFELQFPFRGFNKSFRIVSSCNGLVCLSNDLYCIINNVILWNPIINKSLALPLPRISTYWLHGLANHVVGSGFDPKTIDYKVLKLTYFEEGPDHFRLKKPPSVELYSLRLGSWRDIRVVAPMRLVHYNSSQAFVGEIINWVTVDKNRSNALILSFDLRDEVFGELNLSESLVKVNSLTLPIAEFRKSLVMFHEPHISSSKCFEWVMKEYGKVESWTKLYTIDTVGMGEVRFLRRNGAVVLSSRNGLIAYNPKNQRLRDLGLHDVHFLVCVHAYIPSLVLLGEGNEILVGQAKSRDLQKLLTEEGNVEEEKH</sequence>
<name>A0A4S4DF16_CAMSN</name>
<organism evidence="2 3">
    <name type="scientific">Camellia sinensis var. sinensis</name>
    <name type="common">China tea</name>
    <dbReference type="NCBI Taxonomy" id="542762"/>
    <lineage>
        <taxon>Eukaryota</taxon>
        <taxon>Viridiplantae</taxon>
        <taxon>Streptophyta</taxon>
        <taxon>Embryophyta</taxon>
        <taxon>Tracheophyta</taxon>
        <taxon>Spermatophyta</taxon>
        <taxon>Magnoliopsida</taxon>
        <taxon>eudicotyledons</taxon>
        <taxon>Gunneridae</taxon>
        <taxon>Pentapetalae</taxon>
        <taxon>asterids</taxon>
        <taxon>Ericales</taxon>
        <taxon>Theaceae</taxon>
        <taxon>Camellia</taxon>
    </lineage>
</organism>
<dbReference type="InterPro" id="IPR006527">
    <property type="entry name" value="F-box-assoc_dom_typ1"/>
</dbReference>
<dbReference type="PANTHER" id="PTHR31672:SF13">
    <property type="entry name" value="F-BOX PROTEIN CPR30-LIKE"/>
    <property type="match status" value="1"/>
</dbReference>
<dbReference type="Proteomes" id="UP000306102">
    <property type="component" value="Unassembled WGS sequence"/>
</dbReference>
<comment type="caution">
    <text evidence="2">The sequence shown here is derived from an EMBL/GenBank/DDBJ whole genome shotgun (WGS) entry which is preliminary data.</text>
</comment>
<proteinExistence type="predicted"/>
<dbReference type="CDD" id="cd22157">
    <property type="entry name" value="F-box_AtFBW1-like"/>
    <property type="match status" value="1"/>
</dbReference>
<protein>
    <recommendedName>
        <fullName evidence="1">F-box domain-containing protein</fullName>
    </recommendedName>
</protein>
<accession>A0A4S4DF16</accession>
<dbReference type="Pfam" id="PF00646">
    <property type="entry name" value="F-box"/>
    <property type="match status" value="1"/>
</dbReference>
<dbReference type="EMBL" id="SDRB02011451">
    <property type="protein sequence ID" value="THG01301.1"/>
    <property type="molecule type" value="Genomic_DNA"/>
</dbReference>
<evidence type="ECO:0000313" key="2">
    <source>
        <dbReference type="EMBL" id="THG01301.1"/>
    </source>
</evidence>
<dbReference type="SUPFAM" id="SSF81383">
    <property type="entry name" value="F-box domain"/>
    <property type="match status" value="1"/>
</dbReference>
<dbReference type="PROSITE" id="PS50181">
    <property type="entry name" value="FBOX"/>
    <property type="match status" value="1"/>
</dbReference>
<gene>
    <name evidence="2" type="ORF">TEA_028219</name>
</gene>